<dbReference type="Pfam" id="PF00622">
    <property type="entry name" value="SPRY"/>
    <property type="match status" value="1"/>
</dbReference>
<dbReference type="SUPFAM" id="SSF49899">
    <property type="entry name" value="Concanavalin A-like lectins/glucanases"/>
    <property type="match status" value="1"/>
</dbReference>
<dbReference type="SUPFAM" id="SSF54695">
    <property type="entry name" value="POZ domain"/>
    <property type="match status" value="1"/>
</dbReference>
<dbReference type="GO" id="GO:0051260">
    <property type="term" value="P:protein homooligomerization"/>
    <property type="evidence" value="ECO:0007669"/>
    <property type="project" value="InterPro"/>
</dbReference>
<dbReference type="InterPro" id="IPR011333">
    <property type="entry name" value="SKP1/BTB/POZ_sf"/>
</dbReference>
<proteinExistence type="predicted"/>
<dbReference type="Gene3D" id="2.60.120.920">
    <property type="match status" value="1"/>
</dbReference>
<organism evidence="4 5">
    <name type="scientific">Blepharisma stoltei</name>
    <dbReference type="NCBI Taxonomy" id="1481888"/>
    <lineage>
        <taxon>Eukaryota</taxon>
        <taxon>Sar</taxon>
        <taxon>Alveolata</taxon>
        <taxon>Ciliophora</taxon>
        <taxon>Postciliodesmatophora</taxon>
        <taxon>Heterotrichea</taxon>
        <taxon>Heterotrichida</taxon>
        <taxon>Blepharismidae</taxon>
        <taxon>Blepharisma</taxon>
    </lineage>
</organism>
<sequence>MEGNGPDFNDILNNMISNRYTEDLASLQDPSFGSHIEMLNQNLTSLITTELNAILSEKQQLSKEIEEFNKYKDEELQKLEQCEKEWAEKKAQYQSSGNESKIIEINVGGTHKVTTTLSTLLKVPQSALAACFNGTVQLPKIKGEIFIDREGQSFCNVISFLRTGKFPKFETFEEEAAFLDELDFWGIPYEEIETDIDQDLKHFDPNWCASTLILENNNTVLKKVGSPHGIAFGAIPMSKECPYVEFKISITSGSSNGSHIFLGLVDKSKYSSSQLVSTRWRDAPCSWYWDVWNCKLVKTDENGVHSFVTGYGCDCDDEETVLGIYYDSKRRTVSFYKKGINQGVAYNNVSSGLFPSIDVWFDTGSVTFLQTKLAKTMAYM</sequence>
<evidence type="ECO:0000259" key="2">
    <source>
        <dbReference type="Pfam" id="PF00622"/>
    </source>
</evidence>
<dbReference type="PANTHER" id="PTHR14499:SF136">
    <property type="entry name" value="GH08630P"/>
    <property type="match status" value="1"/>
</dbReference>
<dbReference type="Gene3D" id="3.30.710.10">
    <property type="entry name" value="Potassium Channel Kv1.1, Chain A"/>
    <property type="match status" value="1"/>
</dbReference>
<dbReference type="InterPro" id="IPR043136">
    <property type="entry name" value="B30.2/SPRY_sf"/>
</dbReference>
<dbReference type="EMBL" id="CAJZBQ010000038">
    <property type="protein sequence ID" value="CAG9325331.1"/>
    <property type="molecule type" value="Genomic_DNA"/>
</dbReference>
<dbReference type="InterPro" id="IPR003877">
    <property type="entry name" value="SPRY_dom"/>
</dbReference>
<dbReference type="CDD" id="cd18316">
    <property type="entry name" value="BTB_POZ_KCTD-like"/>
    <property type="match status" value="1"/>
</dbReference>
<evidence type="ECO:0000313" key="5">
    <source>
        <dbReference type="Proteomes" id="UP001162131"/>
    </source>
</evidence>
<gene>
    <name evidence="4" type="ORF">BSTOLATCC_MIC38593</name>
</gene>
<dbReference type="Proteomes" id="UP001162131">
    <property type="component" value="Unassembled WGS sequence"/>
</dbReference>
<dbReference type="InterPro" id="IPR013320">
    <property type="entry name" value="ConA-like_dom_sf"/>
</dbReference>
<dbReference type="CDD" id="cd11709">
    <property type="entry name" value="SPRY"/>
    <property type="match status" value="1"/>
</dbReference>
<feature type="domain" description="Potassium channel tetramerisation-type BTB" evidence="3">
    <location>
        <begin position="103"/>
        <end position="192"/>
    </location>
</feature>
<dbReference type="InterPro" id="IPR003131">
    <property type="entry name" value="T1-type_BTB"/>
</dbReference>
<dbReference type="Pfam" id="PF02214">
    <property type="entry name" value="BTB_2"/>
    <property type="match status" value="1"/>
</dbReference>
<name>A0AAU9JH92_9CILI</name>
<reference evidence="4" key="1">
    <citation type="submission" date="2021-09" db="EMBL/GenBank/DDBJ databases">
        <authorList>
            <consortium name="AG Swart"/>
            <person name="Singh M."/>
            <person name="Singh A."/>
            <person name="Seah K."/>
            <person name="Emmerich C."/>
        </authorList>
    </citation>
    <scope>NUCLEOTIDE SEQUENCE</scope>
    <source>
        <strain evidence="4">ATCC30299</strain>
    </source>
</reference>
<comment type="caution">
    <text evidence="4">The sequence shown here is derived from an EMBL/GenBank/DDBJ whole genome shotgun (WGS) entry which is preliminary data.</text>
</comment>
<accession>A0AAU9JH92</accession>
<feature type="domain" description="SPRY" evidence="2">
    <location>
        <begin position="246"/>
        <end position="368"/>
    </location>
</feature>
<dbReference type="AlphaFoldDB" id="A0AAU9JH92"/>
<keyword evidence="1" id="KW-0175">Coiled coil</keyword>
<dbReference type="PANTHER" id="PTHR14499">
    <property type="entry name" value="POTASSIUM CHANNEL TETRAMERIZATION DOMAIN-CONTAINING"/>
    <property type="match status" value="1"/>
</dbReference>
<evidence type="ECO:0008006" key="6">
    <source>
        <dbReference type="Google" id="ProtNLM"/>
    </source>
</evidence>
<evidence type="ECO:0000313" key="4">
    <source>
        <dbReference type="EMBL" id="CAG9325331.1"/>
    </source>
</evidence>
<feature type="coiled-coil region" evidence="1">
    <location>
        <begin position="51"/>
        <end position="92"/>
    </location>
</feature>
<keyword evidence="5" id="KW-1185">Reference proteome</keyword>
<protein>
    <recommendedName>
        <fullName evidence="6">BTB/POZ domain-containing protein</fullName>
    </recommendedName>
</protein>
<evidence type="ECO:0000259" key="3">
    <source>
        <dbReference type="Pfam" id="PF02214"/>
    </source>
</evidence>
<evidence type="ECO:0000256" key="1">
    <source>
        <dbReference type="SAM" id="Coils"/>
    </source>
</evidence>